<gene>
    <name evidence="16" type="primary">utrn</name>
</gene>
<dbReference type="InterPro" id="IPR015154">
    <property type="entry name" value="EF-hand_dom_typ2"/>
</dbReference>
<dbReference type="FunFam" id="3.30.60.90:FF:000001">
    <property type="entry name" value="Dystrophin isoform 2"/>
    <property type="match status" value="1"/>
</dbReference>
<feature type="coiled-coil region" evidence="12">
    <location>
        <begin position="2999"/>
        <end position="3036"/>
    </location>
</feature>
<keyword evidence="7 10" id="KW-0770">Synapse</keyword>
<dbReference type="CDD" id="cd00201">
    <property type="entry name" value="WW"/>
    <property type="match status" value="1"/>
</dbReference>
<dbReference type="InterPro" id="IPR001202">
    <property type="entry name" value="WW_dom"/>
</dbReference>
<feature type="compositionally biased region" description="Polar residues" evidence="13">
    <location>
        <begin position="2965"/>
        <end position="2991"/>
    </location>
</feature>
<evidence type="ECO:0000256" key="6">
    <source>
        <dbReference type="ARBA" id="ARBA00022833"/>
    </source>
</evidence>
<feature type="coiled-coil region" evidence="12">
    <location>
        <begin position="657"/>
        <end position="687"/>
    </location>
</feature>
<dbReference type="GeneID" id="109054489"/>
<feature type="compositionally biased region" description="Polar residues" evidence="13">
    <location>
        <begin position="3097"/>
        <end position="3128"/>
    </location>
</feature>
<evidence type="ECO:0000313" key="16">
    <source>
        <dbReference type="RefSeq" id="XP_042607282.1"/>
    </source>
</evidence>
<keyword evidence="10" id="KW-0009">Actin-binding</keyword>
<evidence type="ECO:0000256" key="1">
    <source>
        <dbReference type="ARBA" id="ARBA00004202"/>
    </source>
</evidence>
<dbReference type="RefSeq" id="XP_042607282.1">
    <property type="nucleotide sequence ID" value="XM_042751348.1"/>
</dbReference>
<dbReference type="SMART" id="SM00291">
    <property type="entry name" value="ZnF_ZZ"/>
    <property type="match status" value="1"/>
</dbReference>
<feature type="region of interest" description="Disordered" evidence="13">
    <location>
        <begin position="2963"/>
        <end position="2991"/>
    </location>
</feature>
<dbReference type="SMR" id="A0A9R0AQA5"/>
<dbReference type="CTD" id="7402"/>
<dbReference type="FunFam" id="1.20.58.60:FF:000070">
    <property type="entry name" value="utrophin isoform X1"/>
    <property type="match status" value="1"/>
</dbReference>
<evidence type="ECO:0000256" key="7">
    <source>
        <dbReference type="ARBA" id="ARBA00023018"/>
    </source>
</evidence>
<evidence type="ECO:0000256" key="2">
    <source>
        <dbReference type="ARBA" id="ARBA00022475"/>
    </source>
</evidence>
<evidence type="ECO:0000256" key="8">
    <source>
        <dbReference type="ARBA" id="ARBA00023136"/>
    </source>
</evidence>
<name>A0A9R0AQA5_CYPCA</name>
<dbReference type="PIRSF" id="PIRSF002341">
    <property type="entry name" value="Dystrophin/utrophin"/>
    <property type="match status" value="1"/>
</dbReference>
<feature type="region of interest" description="Disordered" evidence="13">
    <location>
        <begin position="1471"/>
        <end position="1497"/>
    </location>
</feature>
<dbReference type="Pfam" id="PF00569">
    <property type="entry name" value="ZZ"/>
    <property type="match status" value="1"/>
</dbReference>
<dbReference type="FunFam" id="2.20.70.10:FF:000004">
    <property type="entry name" value="dystrophin isoform X1"/>
    <property type="match status" value="1"/>
</dbReference>
<dbReference type="SMART" id="SM00456">
    <property type="entry name" value="WW"/>
    <property type="match status" value="1"/>
</dbReference>
<dbReference type="InterPro" id="IPR050774">
    <property type="entry name" value="KCMF1/Dystrophin"/>
</dbReference>
<dbReference type="CDD" id="cd00176">
    <property type="entry name" value="SPEC"/>
    <property type="match status" value="6"/>
</dbReference>
<evidence type="ECO:0000256" key="4">
    <source>
        <dbReference type="ARBA" id="ARBA00022737"/>
    </source>
</evidence>
<comment type="subcellular location">
    <subcellularLocation>
        <location evidence="1">Cell membrane</location>
        <topology evidence="1">Peripheral membrane protein</topology>
    </subcellularLocation>
    <subcellularLocation>
        <location evidence="10">Cytoplasm</location>
        <location evidence="10">Cytoskeleton</location>
    </subcellularLocation>
    <subcellularLocation>
        <location evidence="9">Postsynapse</location>
    </subcellularLocation>
</comment>
<dbReference type="GO" id="GO:0099536">
    <property type="term" value="P:synaptic signaling"/>
    <property type="evidence" value="ECO:0007669"/>
    <property type="project" value="TreeGrafter"/>
</dbReference>
<sequence>MMELTAHQSSVGNVLQAGNQLIAQGNLSEEEEDEIREQMTLLNSRWENLRVASMDRQSRLHEVLMDLQQQQLQQLSDWLTQTEGRIRKMETELIAGDMEGYLAQIEQHKVLQNDLELEQVKVNSLTHMVVVVDENSGESATAALEEQLQSLGERWAAVCRWTEERWNKLEEIQLVWQRMLDDQSLFGSWLADKEKALSEVQTSDFKDPSEINASVRRLTSLKEDMAQKRRALSALSDAGQDVMVLLNSPAASQRIEAATDLLTQRWDNLVQKLEDCSSQVTEAVSVTGMPQVQENVFMETVTTVTTRMEQTFTSSNRELPPPAPPKRRHLDTDGELRRLAETDVPKLLSQLAAWKSSARAAEDTPVLKEKLQTLGMELAENEGAVKELVQKGEKMIEQLEKEGLPSEGARSGLDSVHKEWKSCQNLIQDLRNRAQVLERVAAVQSGLNAVNEFLLEQEKWLISTKGFRAKDNQQDLQALKDDCEALIAELEKLQRQVEDLCSQTECLAAEPGAPETMRPSVTELASRHSKTIQELKTRQQDITIVLSRLVGSRALQQMESRLNTVSADIRDIPTAEQGVLKAQALCAEIEQQQQKASGTAEQQAWTELSTAAQDQLSMLQCILGSMKDTKVKSEEVEHWLDAVEELLSRDAGGFSHADKLQEELNQCKELVSEMESVDSSLKQIKENVAAVQQSSVPGLISWGQTELDNSQRRWDTLSKELLRREERVSEGQEKVVNLKKDVAEMREWMIQVDEEFLMRDFEYKSPEELDEALQEMKRAKEDVLQKEVRVKILKDSINVLFGKKPPGGPDLSPELNEVLHNYQKLCDRFKSKCHTLEEVWSCWIELLQYLDVESGWLNTLEEKVQATENIPENTESISEALEVTAFMQKSLESVLRHPGDNRTQIRELAQTLIDGGILDELISEKLESFNSRYEELTQLASARQMSLEQKLVTLKENEAVLHTLQTSLTQLDQTLTSYLTDRIDAFQLPQEAQAIQAEIAAHEATLEDLRRKNVGNVPPTVPEGKPVRGGTLLDQLQRKLREISTKFQLFQKPANFEQRMLDCKRILENAKAELHILDLKDTQPEEIQTHLNGCMKLYKILSEVKLEVETVIKTGRQIVQKQQTENPKGMDEQLTALKLLYNELGAQVTEGKQDLEKALSLSQRLQKDSAALQAWMSHTETLLKEKLSAEDMPADIETEITWANGLLKESELKKSDLSVVMENSAALQALVDGSEAQLEDQLFELNEDWERVHTLIEDWLSAVLYCMREVEMFDENLAHISTWLYQTEIRLDEMEKMPAAEKERMMTAVLGELEGMSVRVDSARDQAVILMTSRGPASRELVEPKLADLNRNFHKVAQHISSAQVSAGLEVRQEAVADGRSAPLLSSSQLQLFESDLQATIRALEQQEKTHTPDEERLDEEKAHVEEVLRRGEEVLLSVPDEDRREDIRRRLLLLRTGYKELHIIRTQPVVLESSSSPPQRSESSLSPQDERSASVSPSDYLLDINKVLLAMADNELLLNSSELSGGLFEDFSSQEDTLRNIKESLERLGEQVEVINERQPDVILEASRQEMAQISDALTQLNSEWDRVNRMYSQRKGCFDGAVEEWRQFHCDMNDLSQWLSDAEKVLADGELHLDRAHAQQQDLEEGLASHQFVLVVLSRSGEHIISQVSSPDAALLQEKLDALRRRWTHVEREVCERQRRLVDEDPAVMDVVQRTAGLAQWLEHTEVAVAALPVSATDKSLRELKALTEEMDGQNETLSWLNKTGSQILSNSSLSPQDRDTHMNQIRQINLSWSKVSRELLDKLREVESRLQTHTPLQDERYSQFQERMDRLGDWVYISSQSLSHVSPTERQGLEMSMREQKRELEELLSYSIELQRKQLLLPQEKSKIEQLAADWKALDVRLKETPQQPLSPWTQQVCQQQFTASVPSAVHMVSLMSEEPRPSPEQVGPSDLHQTATELADWLLLIHQMLKSNIVTVGDKEEIHTTIGRLQVTKGDLEQRHTQLEDIITLAQNIKNKTSNLDVRTSISEKLEKVRSQWDGTQHGVEARLLQLECMIGHSDQWEEQRHKVKALIGQNEMRLHNLLQLNREPLTKQISDNKAFLQELSRGQESVTSFNELSNQLLQEYAADDTRKVKEVMDKLNTVWNSVNNRASDRQAALDSELKSLQVCLRELESFLKWLHEAETTANVLSDAAQREELSQDSAHIKELKGQLGDIQAEIEAHNDVFRSVDGNKMKMVKALGSSEEAVFLQQRLDDMNQRWNDLKAKSANIRAHLEASAERWNRLLSVLEELGLWISVKDEELNKQMPIGGDVPTVLQQQTHCTALRTELKEREHLVLSTLDQAHMFLADQLIEGPEEPRKNLQPKTELTPEEKAQRVAKAIRKQTAEVGERWERLMGHAGTWQEQVDRALDKLQDLQSSMDQLDLRLAQAEELKAGWQPVGDLLIDSLQDHISKTTAFRDEIAPLKQDVRGVNDLAGQLTPLDVQLSSTTNRQLDNLNMRWKLLQAAVEDRLKLLQEAHRDFGPSSQHFLSTSVQLPWQRAVSQNKVPYYINHQSQTTCWDHPKMTELYHSLSDLNNVRFSAYRTAMKIRRLQKALCLDLLDLSVAQSMFQQHKLTVNSQQLTVPEVINCLTSVYDGLEQEHKDLVNVPLCVDMCLNWLLNVYDTGRSGKIRVLSMKIGLLSLCKGHLEEKYKCLFNQVSSAGDTCDQRQLGLLLHDAIQIPRQLGEVAAFGGSNIEPSVRSCFQHVTNKVELEPSQFIDWMRLEPQSMVWLPVLHRVAAAEAAKHQAKCNICKEFPIVGFRYRSLKHFNYDVCQSCFFSGRTAKGHKLNYPMVEYCTPTTSGEDMRDFTKVLKNKFRSKKYFAKHPRLGYLPVQTVLEGDNMETPVTLISMCPEQYELSPSPQISHDDTHSRIGQYANRLAQMERSNGSLPTDSSSATGSMDEEHALILQYCQTLGGEGSSFSQPQTPAHISRSPAHNTSSPSYLLQSPAQILQAVEREERGELERIIARLEEEQRTLQREYEQLRQQLGQPGAGATAVSGAPEEADLLAEAKLLRQHKGRLEARMQILEDHNKQLESQLYRLRQLLHQPELNGSSSSGSLHQDTAGQAELTASSVSSRPKVM</sequence>
<evidence type="ECO:0000256" key="5">
    <source>
        <dbReference type="ARBA" id="ARBA00022771"/>
    </source>
</evidence>
<dbReference type="Proteomes" id="UP001155660">
    <property type="component" value="Chromosome B23"/>
</dbReference>
<feature type="coiled-coil region" evidence="12">
    <location>
        <begin position="3064"/>
        <end position="3091"/>
    </location>
</feature>
<dbReference type="CDD" id="cd02334">
    <property type="entry name" value="ZZ_dystrophin"/>
    <property type="match status" value="1"/>
</dbReference>
<dbReference type="Pfam" id="PF09068">
    <property type="entry name" value="EF-hand_2"/>
    <property type="match status" value="1"/>
</dbReference>
<evidence type="ECO:0000256" key="10">
    <source>
        <dbReference type="PIRNR" id="PIRNR002341"/>
    </source>
</evidence>
<dbReference type="PANTHER" id="PTHR12268:SF26">
    <property type="entry name" value="UTROPHIN"/>
    <property type="match status" value="1"/>
</dbReference>
<keyword evidence="3" id="KW-0479">Metal-binding</keyword>
<feature type="domain" description="WW" evidence="14">
    <location>
        <begin position="2536"/>
        <end position="2569"/>
    </location>
</feature>
<organism evidence="16">
    <name type="scientific">Cyprinus carpio</name>
    <name type="common">Common carp</name>
    <dbReference type="NCBI Taxonomy" id="7962"/>
    <lineage>
        <taxon>Eukaryota</taxon>
        <taxon>Metazoa</taxon>
        <taxon>Chordata</taxon>
        <taxon>Craniata</taxon>
        <taxon>Vertebrata</taxon>
        <taxon>Euteleostomi</taxon>
        <taxon>Actinopterygii</taxon>
        <taxon>Neopterygii</taxon>
        <taxon>Teleostei</taxon>
        <taxon>Ostariophysi</taxon>
        <taxon>Cypriniformes</taxon>
        <taxon>Cyprinidae</taxon>
        <taxon>Cyprininae</taxon>
        <taxon>Cyprinus</taxon>
    </lineage>
</organism>
<feature type="coiled-coil region" evidence="12">
    <location>
        <begin position="2209"/>
        <end position="2270"/>
    </location>
</feature>
<dbReference type="InterPro" id="IPR018159">
    <property type="entry name" value="Spectrin/alpha-actinin"/>
</dbReference>
<keyword evidence="2 10" id="KW-1003">Cell membrane</keyword>
<keyword evidence="10" id="KW-0628">Postsynaptic cell membrane</keyword>
<evidence type="ECO:0000256" key="12">
    <source>
        <dbReference type="SAM" id="Coils"/>
    </source>
</evidence>
<keyword evidence="10" id="KW-0963">Cytoplasm</keyword>
<dbReference type="PANTHER" id="PTHR12268">
    <property type="entry name" value="E3 UBIQUITIN-PROTEIN LIGASE KCMF1"/>
    <property type="match status" value="1"/>
</dbReference>
<dbReference type="GO" id="GO:0005886">
    <property type="term" value="C:plasma membrane"/>
    <property type="evidence" value="ECO:0007669"/>
    <property type="project" value="UniProtKB-SubCell"/>
</dbReference>
<feature type="coiled-coil region" evidence="12">
    <location>
        <begin position="469"/>
        <end position="510"/>
    </location>
</feature>
<evidence type="ECO:0000259" key="14">
    <source>
        <dbReference type="PROSITE" id="PS50020"/>
    </source>
</evidence>
<feature type="coiled-coil region" evidence="12">
    <location>
        <begin position="2410"/>
        <end position="2437"/>
    </location>
</feature>
<keyword evidence="12" id="KW-0175">Coiled coil</keyword>
<evidence type="ECO:0000256" key="3">
    <source>
        <dbReference type="ARBA" id="ARBA00022723"/>
    </source>
</evidence>
<dbReference type="PROSITE" id="PS01357">
    <property type="entry name" value="ZF_ZZ_1"/>
    <property type="match status" value="1"/>
</dbReference>
<proteinExistence type="predicted"/>
<dbReference type="FunFam" id="1.20.58.60:FF:000056">
    <property type="entry name" value="utrophin isoform X1"/>
    <property type="match status" value="1"/>
</dbReference>
<evidence type="ECO:0000259" key="15">
    <source>
        <dbReference type="PROSITE" id="PS50135"/>
    </source>
</evidence>
<evidence type="ECO:0000256" key="13">
    <source>
        <dbReference type="SAM" id="MobiDB-lite"/>
    </source>
</evidence>
<dbReference type="PROSITE" id="PS50135">
    <property type="entry name" value="ZF_ZZ_2"/>
    <property type="match status" value="1"/>
</dbReference>
<feature type="compositionally biased region" description="Low complexity" evidence="13">
    <location>
        <begin position="1472"/>
        <end position="1488"/>
    </location>
</feature>
<dbReference type="FunFam" id="1.20.58.60:FF:000118">
    <property type="entry name" value="Dystrophin"/>
    <property type="match status" value="1"/>
</dbReference>
<keyword evidence="8 10" id="KW-0472">Membrane</keyword>
<feature type="domain" description="ZZ-type" evidence="15">
    <location>
        <begin position="2789"/>
        <end position="2845"/>
    </location>
</feature>
<feature type="coiled-coil region" evidence="12">
    <location>
        <begin position="1532"/>
        <end position="1585"/>
    </location>
</feature>
<comment type="function">
    <text evidence="10">May play a role in anchoring the cytoskeleton to the plasma membrane.</text>
</comment>
<reference evidence="16" key="1">
    <citation type="submission" date="2025-08" db="UniProtKB">
        <authorList>
            <consortium name="RefSeq"/>
        </authorList>
    </citation>
    <scope>IDENTIFICATION</scope>
    <source>
        <tissue evidence="16">Muscle</tissue>
    </source>
</reference>
<dbReference type="GO" id="GO:0098794">
    <property type="term" value="C:postsynapse"/>
    <property type="evidence" value="ECO:0007669"/>
    <property type="project" value="UniProtKB-SubCell"/>
</dbReference>
<protein>
    <submittedName>
        <fullName evidence="16">Utrophin isoform X6</fullName>
    </submittedName>
</protein>
<dbReference type="InterPro" id="IPR000433">
    <property type="entry name" value="Znf_ZZ"/>
</dbReference>
<dbReference type="InterPro" id="IPR015153">
    <property type="entry name" value="EF-hand_dom_typ1"/>
</dbReference>
<dbReference type="Pfam" id="PF09069">
    <property type="entry name" value="EF-hand_3"/>
    <property type="match status" value="1"/>
</dbReference>
<dbReference type="SMART" id="SM00150">
    <property type="entry name" value="SPEC"/>
    <property type="match status" value="18"/>
</dbReference>
<dbReference type="FunFam" id="1.10.238.10:FF:000008">
    <property type="entry name" value="Dystrophin isoform 2"/>
    <property type="match status" value="1"/>
</dbReference>
<dbReference type="PROSITE" id="PS50020">
    <property type="entry name" value="WW_DOMAIN_2"/>
    <property type="match status" value="1"/>
</dbReference>
<keyword evidence="5 11" id="KW-0863">Zinc-finger</keyword>
<dbReference type="InterPro" id="IPR035436">
    <property type="entry name" value="Dystrophin/utrophin"/>
</dbReference>
<keyword evidence="4" id="KW-0677">Repeat</keyword>
<evidence type="ECO:0000256" key="11">
    <source>
        <dbReference type="PROSITE-ProRule" id="PRU00228"/>
    </source>
</evidence>
<evidence type="ECO:0000256" key="9">
    <source>
        <dbReference type="ARBA" id="ARBA00034110"/>
    </source>
</evidence>
<dbReference type="PROSITE" id="PS01159">
    <property type="entry name" value="WW_DOMAIN_1"/>
    <property type="match status" value="1"/>
</dbReference>
<dbReference type="InterPro" id="IPR002017">
    <property type="entry name" value="Spectrin_repeat"/>
</dbReference>
<keyword evidence="6" id="KW-0862">Zinc</keyword>
<feature type="region of interest" description="Disordered" evidence="13">
    <location>
        <begin position="3096"/>
        <end position="3128"/>
    </location>
</feature>
<keyword evidence="10" id="KW-0206">Cytoskeleton</keyword>
<dbReference type="GO" id="GO:0008270">
    <property type="term" value="F:zinc ion binding"/>
    <property type="evidence" value="ECO:0007669"/>
    <property type="project" value="UniProtKB-KW"/>
</dbReference>
<dbReference type="Pfam" id="PF00435">
    <property type="entry name" value="Spectrin"/>
    <property type="match status" value="9"/>
</dbReference>
<accession>A0A9R0AQA5</accession>